<keyword evidence="1" id="KW-0808">Transferase</keyword>
<dbReference type="OrthoDB" id="439792at2759"/>
<organism evidence="5 6">
    <name type="scientific">Schistosoma japonicum</name>
    <name type="common">Blood fluke</name>
    <dbReference type="NCBI Taxonomy" id="6182"/>
    <lineage>
        <taxon>Eukaryota</taxon>
        <taxon>Metazoa</taxon>
        <taxon>Spiralia</taxon>
        <taxon>Lophotrochozoa</taxon>
        <taxon>Platyhelminthes</taxon>
        <taxon>Trematoda</taxon>
        <taxon>Digenea</taxon>
        <taxon>Strigeidida</taxon>
        <taxon>Schistosomatoidea</taxon>
        <taxon>Schistosomatidae</taxon>
        <taxon>Schistosoma</taxon>
    </lineage>
</organism>
<feature type="region of interest" description="Disordered" evidence="4">
    <location>
        <begin position="1150"/>
        <end position="1171"/>
    </location>
</feature>
<keyword evidence="2" id="KW-0547">Nucleotide-binding</keyword>
<dbReference type="PANTHER" id="PTHR23359">
    <property type="entry name" value="NUCLEOTIDE KINASE"/>
    <property type="match status" value="1"/>
</dbReference>
<proteinExistence type="predicted"/>
<feature type="region of interest" description="Disordered" evidence="4">
    <location>
        <begin position="786"/>
        <end position="846"/>
    </location>
</feature>
<dbReference type="InterPro" id="IPR000850">
    <property type="entry name" value="Adenylat/UMP-CMP_kin"/>
</dbReference>
<evidence type="ECO:0000256" key="3">
    <source>
        <dbReference type="ARBA" id="ARBA00022777"/>
    </source>
</evidence>
<dbReference type="GO" id="GO:0005524">
    <property type="term" value="F:ATP binding"/>
    <property type="evidence" value="ECO:0007669"/>
    <property type="project" value="InterPro"/>
</dbReference>
<evidence type="ECO:0000256" key="1">
    <source>
        <dbReference type="ARBA" id="ARBA00022679"/>
    </source>
</evidence>
<dbReference type="STRING" id="6182.A0A4Z2DQ52"/>
<sequence length="1999" mass="231301">MNEQFTFYPSRKDDTKRLYDSANPYDDEDNALLQALNKKPVCIILLGKPCSGKTRLAKTLCLKWKLQHINALELIVENINSSTESGKTIKEIMSSGQSLDERLVYNLISHKLESPECAHYGYVLDDLPTYSQSSIDIEEQIAYITSMNLKPDFIVHIKISNEDILRRREGLRIDVEDGTVYSSRNYTEDIKPLCEPEEKYYSKTTKIKQIKTEDNEVSDNLDNVPEEDDVDIMEEINTEDEEDQLEGQNHPDFIKLNKNKFEYLISRLEDNPEKIKSDIEYHEKNIATHVSSYITKFNPFNVIELDGNLTPTELFYNLLVKLQGMNLYPSIAPIKFYGSNGGEEDEDEAIPEDIDTDELFQTLATKKMPGPRARWHKSPWKRLCPVALYEGQLSIGKPEFTVGYLGQIFCLSNIANYTSFIKNPRPYLLAPQPKPPFRVIVLGPKASGKTELIHVLAESYRAKIIDIAGMIQEEYSTRMSKKLSEIHEEIEIEIIKKVTEKQQAEIQSLNTSKMTEDTSELAENEVTQGEEKQISEDDKSLQGEENINELNEKEEKPILSSDIPEHLLQPVDKDHPEVKRLIAEALQNIRQQSIEIETDFYLNAVRAAIDEAETKLRNDNPGGPYYGQWIIDGLPVRPDVWRSFVESAPELLPDLIVYLQDTSKNSEYLLQRWIKLKIEEFANTESIDVSENIETVIAQDFETEQSKIPEEIRLLTGSKGETALSRLKEAEKLWTEISYLLTRAIQPLGVPVDVFELSITDKTIDQMKDEVLDRLVRQFKMEPVAKTQADLDEEEEEEVAAFEEETDEEFTMDDEGMEEGEYNEHTGEELEEAEENEEEESDSSRNLQKNLGLTSYFCPVALQEYGILRVGDPDIVSVYQNLIYYFSTEEARSKFIENPDVILNTSNGSLKPPPPRILMLGPTGTGKSLHSRQIALNLNLVHIDFLSLLQEITFPKLGKKIGKQYTDQEPIPDIVLPPIEESSDDVDEKHVTSENEVVQKSNSIEITNKEEVNELDVLPTLDEHETNVYEYLLNSTPIPNDTLEWLLGKFWKQEPYKSSGFILDGFPQSVEDLQFLITSNYFFDFAIFLTADVDEVVSRLLPPRLEIWRKRMAKKAENANKLLEWKTAKKKLAIEKRRVEILKELEEKREKAKIKQNSDDPEIEEDEELEDEVDIDEMLAEEFADDEEEVDEEEDEETEADFVERLTGEITESFNDANDIYTEILEQIDELSIPKYDIDSGGKITWARYRIVKRLHNLLENRNSLFERVYPITPKIAERLLNNGYYFPSRYGLWCPVTLYFQDSWLPPIPMPNVKVGNPKYLSTLPGIIGETLPVVFKAKTCAAIYKQHIYWFMNPNARALFIKNPLKYTQNRRDPPFRVPLRLHILGAPKTGKSTIARRLAKEYNIPVVTAGDSIRWILNDPSHMYTMLANRIREQFNRGESISDELTAEAIQTLLMNGIYFTRGFILDNYPLTREQGELLYDYGVRPNLVIELVVKNEKQKEELIMRGITQASLTSQMRPSKSNISFLTIRENQRTQEENNDSVNEPERIETGFQIPEPEVDIAQELVIRLAAYDNVAPQLKQWYYSRNGILVELEAIQNRWLLWRKVIYLVKHRMKHVEEYMERITAHKAASVAELGIEQCEYEKLSSEFRQYCPVSLRKRQDLEDTINEPKHHFIIQLNINENQINRSTNYNLQKTLHNNGFICRSIQDNDTVNVFTSIDTNNNSNNALNNLINIHTTMRFTAEYEGHYYRMAGPNELKAFLINPTRYIPPNNMYTLPEKELIPVRLKGDYVKQAHDTFPTPLALNGYCPVCFQYSKLRYEGLKLGLPDYLVNYNQKIYTFCSNDCLLDFLRKPVLYSDLKLPNKLPPILNPITVKTLPLPGFLEQTLAVALRWALSSVGQERPKFPFITIKRSALIYMGLHLKAHNQRFPIYERNKYQQKLVNYMDACQLIPWLAKSMPIEFRSVSKRSMEFNTKLEHFLELERHKDLPETWIH</sequence>
<keyword evidence="3 5" id="KW-0418">Kinase</keyword>
<evidence type="ECO:0000256" key="2">
    <source>
        <dbReference type="ARBA" id="ARBA00022741"/>
    </source>
</evidence>
<feature type="compositionally biased region" description="Basic and acidic residues" evidence="4">
    <location>
        <begin position="529"/>
        <end position="542"/>
    </location>
</feature>
<feature type="compositionally biased region" description="Acidic residues" evidence="4">
    <location>
        <begin position="1159"/>
        <end position="1171"/>
    </location>
</feature>
<feature type="compositionally biased region" description="Acidic residues" evidence="4">
    <location>
        <begin position="829"/>
        <end position="841"/>
    </location>
</feature>
<dbReference type="EMBL" id="SKCS01000069">
    <property type="protein sequence ID" value="TNN18653.1"/>
    <property type="molecule type" value="Genomic_DNA"/>
</dbReference>
<accession>A0A4Z2DQ52</accession>
<dbReference type="GO" id="GO:0019205">
    <property type="term" value="F:nucleobase-containing compound kinase activity"/>
    <property type="evidence" value="ECO:0007669"/>
    <property type="project" value="InterPro"/>
</dbReference>
<evidence type="ECO:0000313" key="6">
    <source>
        <dbReference type="Proteomes" id="UP000311919"/>
    </source>
</evidence>
<dbReference type="Pfam" id="PF00406">
    <property type="entry name" value="ADK"/>
    <property type="match status" value="2"/>
</dbReference>
<dbReference type="SUPFAM" id="SSF52540">
    <property type="entry name" value="P-loop containing nucleoside triphosphate hydrolases"/>
    <property type="match status" value="4"/>
</dbReference>
<evidence type="ECO:0000256" key="4">
    <source>
        <dbReference type="SAM" id="MobiDB-lite"/>
    </source>
</evidence>
<gene>
    <name evidence="5" type="ORF">EWB00_010014</name>
</gene>
<comment type="caution">
    <text evidence="5">The sequence shown here is derived from an EMBL/GenBank/DDBJ whole genome shotgun (WGS) entry which is preliminary data.</text>
</comment>
<dbReference type="GO" id="GO:0006139">
    <property type="term" value="P:nucleobase-containing compound metabolic process"/>
    <property type="evidence" value="ECO:0007669"/>
    <property type="project" value="InterPro"/>
</dbReference>
<protein>
    <submittedName>
        <fullName evidence="5">Adenylate kinase 9</fullName>
    </submittedName>
</protein>
<dbReference type="Proteomes" id="UP000311919">
    <property type="component" value="Unassembled WGS sequence"/>
</dbReference>
<name>A0A4Z2DQ52_SCHJA</name>
<reference evidence="5 6" key="1">
    <citation type="submission" date="2019-03" db="EMBL/GenBank/DDBJ databases">
        <title>An improved genome assembly of the fluke Schistosoma japonicum.</title>
        <authorList>
            <person name="Hu W."/>
            <person name="Luo F."/>
            <person name="Yin M."/>
            <person name="Mo X."/>
            <person name="Sun C."/>
            <person name="Wu Q."/>
            <person name="Zhu B."/>
            <person name="Xiang M."/>
            <person name="Wang J."/>
            <person name="Wang Y."/>
            <person name="Zhang T."/>
            <person name="Xu B."/>
            <person name="Zheng H."/>
            <person name="Feng Z."/>
        </authorList>
    </citation>
    <scope>NUCLEOTIDE SEQUENCE [LARGE SCALE GENOMIC DNA]</scope>
    <source>
        <strain evidence="5">HuSjv2</strain>
        <tissue evidence="5">Worms</tissue>
    </source>
</reference>
<dbReference type="CDD" id="cd01428">
    <property type="entry name" value="ADK"/>
    <property type="match status" value="1"/>
</dbReference>
<keyword evidence="6" id="KW-1185">Reference proteome</keyword>
<feature type="region of interest" description="Disordered" evidence="4">
    <location>
        <begin position="509"/>
        <end position="544"/>
    </location>
</feature>
<dbReference type="InterPro" id="IPR027417">
    <property type="entry name" value="P-loop_NTPase"/>
</dbReference>
<evidence type="ECO:0000313" key="5">
    <source>
        <dbReference type="EMBL" id="TNN18653.1"/>
    </source>
</evidence>
<feature type="compositionally biased region" description="Acidic residues" evidence="4">
    <location>
        <begin position="790"/>
        <end position="821"/>
    </location>
</feature>
<dbReference type="Gene3D" id="3.40.50.300">
    <property type="entry name" value="P-loop containing nucleotide triphosphate hydrolases"/>
    <property type="match status" value="4"/>
</dbReference>